<dbReference type="Proteomes" id="UP001216390">
    <property type="component" value="Chromosome"/>
</dbReference>
<dbReference type="RefSeq" id="WP_272738112.1">
    <property type="nucleotide sequence ID" value="NZ_CP116942.1"/>
</dbReference>
<dbReference type="PANTHER" id="PTHR36115">
    <property type="entry name" value="PROLINE-RICH ANTIGEN HOMOLOG-RELATED"/>
    <property type="match status" value="1"/>
</dbReference>
<name>A0AAE9YA19_9ACTN</name>
<dbReference type="AlphaFoldDB" id="A0AAE9YA19"/>
<evidence type="ECO:0000313" key="8">
    <source>
        <dbReference type="EMBL" id="WCO68596.1"/>
    </source>
</evidence>
<keyword evidence="5 6" id="KW-0472">Membrane</keyword>
<keyword evidence="9" id="KW-1185">Reference proteome</keyword>
<evidence type="ECO:0000256" key="1">
    <source>
        <dbReference type="ARBA" id="ARBA00004651"/>
    </source>
</evidence>
<comment type="subcellular location">
    <subcellularLocation>
        <location evidence="1">Cell membrane</location>
        <topology evidence="1">Multi-pass membrane protein</topology>
    </subcellularLocation>
</comment>
<keyword evidence="3 6" id="KW-0812">Transmembrane</keyword>
<evidence type="ECO:0000256" key="4">
    <source>
        <dbReference type="ARBA" id="ARBA00022989"/>
    </source>
</evidence>
<dbReference type="EMBL" id="CP116942">
    <property type="protein sequence ID" value="WCO68596.1"/>
    <property type="molecule type" value="Genomic_DNA"/>
</dbReference>
<dbReference type="Pfam" id="PF06271">
    <property type="entry name" value="RDD"/>
    <property type="match status" value="1"/>
</dbReference>
<reference evidence="8" key="1">
    <citation type="submission" date="2023-01" db="EMBL/GenBank/DDBJ databases">
        <title>The diversity of Class Acidimicrobiia in South China Sea sediment environments and the proposal of Iamia marina sp. nov., a novel species of the genus Iamia.</title>
        <authorList>
            <person name="He Y."/>
            <person name="Tian X."/>
        </authorList>
    </citation>
    <scope>NUCLEOTIDE SEQUENCE</scope>
    <source>
        <strain evidence="8">DSM 19957</strain>
    </source>
</reference>
<feature type="domain" description="RDD" evidence="7">
    <location>
        <begin position="16"/>
        <end position="158"/>
    </location>
</feature>
<proteinExistence type="predicted"/>
<keyword evidence="2" id="KW-1003">Cell membrane</keyword>
<evidence type="ECO:0000256" key="2">
    <source>
        <dbReference type="ARBA" id="ARBA00022475"/>
    </source>
</evidence>
<evidence type="ECO:0000256" key="6">
    <source>
        <dbReference type="SAM" id="Phobius"/>
    </source>
</evidence>
<dbReference type="InterPro" id="IPR010432">
    <property type="entry name" value="RDD"/>
</dbReference>
<evidence type="ECO:0000256" key="5">
    <source>
        <dbReference type="ARBA" id="ARBA00023136"/>
    </source>
</evidence>
<evidence type="ECO:0000259" key="7">
    <source>
        <dbReference type="Pfam" id="PF06271"/>
    </source>
</evidence>
<dbReference type="KEGG" id="ima:PO878_07620"/>
<gene>
    <name evidence="8" type="ORF">PO878_07620</name>
</gene>
<keyword evidence="4 6" id="KW-1133">Transmembrane helix</keyword>
<dbReference type="GO" id="GO:0005886">
    <property type="term" value="C:plasma membrane"/>
    <property type="evidence" value="ECO:0007669"/>
    <property type="project" value="UniProtKB-SubCell"/>
</dbReference>
<sequence length="165" mass="17150">MPQGPDSFPAQGVNSLASVGQRTLARVVDLVVIGIPVTIGYTIAAVIASGGSPDPETTLASPQASAWTWGAAIALAMVYETVCVTLWGQTLGKLVVGLRVVRLVNGRCPLWWEAALRIALPGAVAVIPNPLAKAAALTLYVVAGFDPMRRNVPDRAAGTVVVRAR</sequence>
<organism evidence="8 9">
    <name type="scientific">Iamia majanohamensis</name>
    <dbReference type="NCBI Taxonomy" id="467976"/>
    <lineage>
        <taxon>Bacteria</taxon>
        <taxon>Bacillati</taxon>
        <taxon>Actinomycetota</taxon>
        <taxon>Acidimicrobiia</taxon>
        <taxon>Acidimicrobiales</taxon>
        <taxon>Iamiaceae</taxon>
        <taxon>Iamia</taxon>
    </lineage>
</organism>
<feature type="transmembrane region" description="Helical" evidence="6">
    <location>
        <begin position="67"/>
        <end position="88"/>
    </location>
</feature>
<dbReference type="InterPro" id="IPR051791">
    <property type="entry name" value="Pra-immunoreactive"/>
</dbReference>
<evidence type="ECO:0000313" key="9">
    <source>
        <dbReference type="Proteomes" id="UP001216390"/>
    </source>
</evidence>
<protein>
    <submittedName>
        <fullName evidence="8">RDD family protein</fullName>
    </submittedName>
</protein>
<feature type="transmembrane region" description="Helical" evidence="6">
    <location>
        <begin position="27"/>
        <end position="47"/>
    </location>
</feature>
<accession>A0AAE9YA19</accession>
<dbReference type="PANTHER" id="PTHR36115:SF4">
    <property type="entry name" value="MEMBRANE PROTEIN"/>
    <property type="match status" value="1"/>
</dbReference>
<evidence type="ECO:0000256" key="3">
    <source>
        <dbReference type="ARBA" id="ARBA00022692"/>
    </source>
</evidence>